<dbReference type="InterPro" id="IPR025403">
    <property type="entry name" value="TgpA-like_C"/>
</dbReference>
<keyword evidence="1" id="KW-0812">Transmembrane</keyword>
<name>A0A7W8VE92_9ACTN</name>
<evidence type="ECO:0000256" key="1">
    <source>
        <dbReference type="SAM" id="Phobius"/>
    </source>
</evidence>
<accession>A0A7W8VE92</accession>
<keyword evidence="4" id="KW-1185">Reference proteome</keyword>
<dbReference type="RefSeq" id="WP_184392359.1">
    <property type="nucleotide sequence ID" value="NZ_BAAAJD010000110.1"/>
</dbReference>
<proteinExistence type="predicted"/>
<organism evidence="3 4">
    <name type="scientific">Nocardiopsis composta</name>
    <dbReference type="NCBI Taxonomy" id="157465"/>
    <lineage>
        <taxon>Bacteria</taxon>
        <taxon>Bacillati</taxon>
        <taxon>Actinomycetota</taxon>
        <taxon>Actinomycetes</taxon>
        <taxon>Streptosporangiales</taxon>
        <taxon>Nocardiopsidaceae</taxon>
        <taxon>Nocardiopsis</taxon>
    </lineage>
</organism>
<evidence type="ECO:0000313" key="3">
    <source>
        <dbReference type="EMBL" id="MBB5432850.1"/>
    </source>
</evidence>
<evidence type="ECO:0000259" key="2">
    <source>
        <dbReference type="Pfam" id="PF13559"/>
    </source>
</evidence>
<dbReference type="Proteomes" id="UP000572635">
    <property type="component" value="Unassembled WGS sequence"/>
</dbReference>
<gene>
    <name evidence="3" type="ORF">HDA36_002934</name>
</gene>
<sequence length="211" mass="21869">MTLPLAAPAAEISREEGARIAGEELSDPAYAEAEPGLIQRIWDAVSELLGELLDGVSAGVPGGWWTLGPLLLVLAAAVVLLVLRTRPARAARMRGALFETGAPMTAADHRAAAERHAARGEHAEAVREFLRAVSRDLEERAVITARPGRTATELAADAGAVLPDHRAALEHAAAVFNASAYGGVRPGAEDTAALRDLDAALSAARPAGAAR</sequence>
<evidence type="ECO:0000313" key="4">
    <source>
        <dbReference type="Proteomes" id="UP000572635"/>
    </source>
</evidence>
<dbReference type="EMBL" id="JACHDB010000001">
    <property type="protein sequence ID" value="MBB5432850.1"/>
    <property type="molecule type" value="Genomic_DNA"/>
</dbReference>
<reference evidence="3 4" key="1">
    <citation type="submission" date="2020-08" db="EMBL/GenBank/DDBJ databases">
        <title>Sequencing the genomes of 1000 actinobacteria strains.</title>
        <authorList>
            <person name="Klenk H.-P."/>
        </authorList>
    </citation>
    <scope>NUCLEOTIDE SEQUENCE [LARGE SCALE GENOMIC DNA]</scope>
    <source>
        <strain evidence="3 4">DSM 44551</strain>
    </source>
</reference>
<dbReference type="Pfam" id="PF13559">
    <property type="entry name" value="DUF4129"/>
    <property type="match status" value="1"/>
</dbReference>
<protein>
    <recommendedName>
        <fullName evidence="2">Protein-glutamine gamma-glutamyltransferase-like C-terminal domain-containing protein</fullName>
    </recommendedName>
</protein>
<feature type="transmembrane region" description="Helical" evidence="1">
    <location>
        <begin position="62"/>
        <end position="83"/>
    </location>
</feature>
<feature type="domain" description="Protein-glutamine gamma-glutamyltransferase-like C-terminal" evidence="2">
    <location>
        <begin position="130"/>
        <end position="198"/>
    </location>
</feature>
<comment type="caution">
    <text evidence="3">The sequence shown here is derived from an EMBL/GenBank/DDBJ whole genome shotgun (WGS) entry which is preliminary data.</text>
</comment>
<keyword evidence="1" id="KW-1133">Transmembrane helix</keyword>
<dbReference type="AlphaFoldDB" id="A0A7W8VE92"/>
<keyword evidence="1" id="KW-0472">Membrane</keyword>